<dbReference type="SMART" id="SM00530">
    <property type="entry name" value="HTH_XRE"/>
    <property type="match status" value="1"/>
</dbReference>
<keyword evidence="3" id="KW-0238">DNA-binding</keyword>
<keyword evidence="4" id="KW-1185">Reference proteome</keyword>
<evidence type="ECO:0000256" key="1">
    <source>
        <dbReference type="SAM" id="MobiDB-lite"/>
    </source>
</evidence>
<dbReference type="Proteomes" id="UP000002357">
    <property type="component" value="Chromosome"/>
</dbReference>
<name>E2Q9T9_STRCL</name>
<dbReference type="EMBL" id="CM000913">
    <property type="protein sequence ID" value="EFG07666.1"/>
    <property type="molecule type" value="Genomic_DNA"/>
</dbReference>
<sequence>RRVQATALFPLQSHECAPVPKPRAFIGNGQPFRTAGVGTFFVPDSWLERRGRAESPPSSLIVGRCMPCKEHVGMSASLVFGPEMRRLRQERGISLREFATLVGYHKAHLSKVERGLRRASVHLARRADSTLNADGRLQSLAEKSSARSSGDTTGGRRGVGRRELLAAGTGTLLGSGTLTGLAPTPTAVEHLRDEEGGVVAAFRAQLDQMRQLGQRTDPALLLPLLKTQTHTVTEFAARGGAGARSQLLVLAARFAEYAGWMAQESGDTETALTWTADAVALAQAGGDRALSSYALVRRALVTFYAGEAQHTVDLARGAQDSGLPPRIRALAAQREAQGHALAGDEHACRESLDRARLLFTSAFHERDPGPVIGTSHLSDPVTMITGWCLHDLGRPREAAEVLDRECLRVPRQAFRTRTRYGLRRALAHVANGEIEHGCDIAGELLDIVATAPSATVRTDLSRLARELTRFRANRAVRDLQPALALALRPAAAR</sequence>
<gene>
    <name evidence="3" type="ORF">SCLAV_2594</name>
</gene>
<accession>E2Q9T9</accession>
<dbReference type="InterPro" id="IPR001387">
    <property type="entry name" value="Cro/C1-type_HTH"/>
</dbReference>
<dbReference type="CDD" id="cd00093">
    <property type="entry name" value="HTH_XRE"/>
    <property type="match status" value="1"/>
</dbReference>
<dbReference type="AlphaFoldDB" id="E2Q9T9"/>
<dbReference type="Pfam" id="PF13560">
    <property type="entry name" value="HTH_31"/>
    <property type="match status" value="1"/>
</dbReference>
<dbReference type="eggNOG" id="COG1396">
    <property type="taxonomic scope" value="Bacteria"/>
</dbReference>
<feature type="non-terminal residue" evidence="3">
    <location>
        <position position="1"/>
    </location>
</feature>
<proteinExistence type="predicted"/>
<dbReference type="InterPro" id="IPR010982">
    <property type="entry name" value="Lambda_DNA-bd_dom_sf"/>
</dbReference>
<feature type="domain" description="HTH cro/C1-type" evidence="2">
    <location>
        <begin position="84"/>
        <end position="126"/>
    </location>
</feature>
<dbReference type="STRING" id="1901.BB341_15540"/>
<dbReference type="Gene3D" id="1.10.260.40">
    <property type="entry name" value="lambda repressor-like DNA-binding domains"/>
    <property type="match status" value="1"/>
</dbReference>
<dbReference type="PROSITE" id="PS50943">
    <property type="entry name" value="HTH_CROC1"/>
    <property type="match status" value="1"/>
</dbReference>
<protein>
    <submittedName>
        <fullName evidence="3">Helix-hairpin-helix DNA-binding protein</fullName>
    </submittedName>
</protein>
<organism evidence="3 4">
    <name type="scientific">Streptomyces clavuligerus</name>
    <dbReference type="NCBI Taxonomy" id="1901"/>
    <lineage>
        <taxon>Bacteria</taxon>
        <taxon>Bacillati</taxon>
        <taxon>Actinomycetota</taxon>
        <taxon>Actinomycetes</taxon>
        <taxon>Kitasatosporales</taxon>
        <taxon>Streptomycetaceae</taxon>
        <taxon>Streptomyces</taxon>
    </lineage>
</organism>
<reference evidence="3 4" key="1">
    <citation type="journal article" date="2010" name="Genome Biol. Evol.">
        <title>The sequence of a 1.8-mb bacterial linear plasmid reveals a rich evolutionary reservoir of secondary metabolic pathways.</title>
        <authorList>
            <person name="Medema M.H."/>
            <person name="Trefzer A."/>
            <person name="Kovalchuk A."/>
            <person name="van den Berg M."/>
            <person name="Mueller U."/>
            <person name="Heijne W."/>
            <person name="Wu L."/>
            <person name="Alam M.T."/>
            <person name="Ronning C.M."/>
            <person name="Nierman W.C."/>
            <person name="Bovenberg R.A.L."/>
            <person name="Breitling R."/>
            <person name="Takano E."/>
        </authorList>
    </citation>
    <scope>NUCLEOTIDE SEQUENCE [LARGE SCALE GENOMIC DNA]</scope>
    <source>
        <strain evidence="4">ATCC 27064 / DSM 738 / JCM 4710 / NBRC 13307 / NCIMB 12785 / NRRL 3585 / VKM Ac-602</strain>
    </source>
</reference>
<feature type="region of interest" description="Disordered" evidence="1">
    <location>
        <begin position="140"/>
        <end position="161"/>
    </location>
</feature>
<evidence type="ECO:0000259" key="2">
    <source>
        <dbReference type="PROSITE" id="PS50943"/>
    </source>
</evidence>
<evidence type="ECO:0000313" key="3">
    <source>
        <dbReference type="EMBL" id="EFG07666.1"/>
    </source>
</evidence>
<dbReference type="RefSeq" id="WP_003960929.1">
    <property type="nucleotide sequence ID" value="NZ_CM000913.1"/>
</dbReference>
<dbReference type="SUPFAM" id="SSF47413">
    <property type="entry name" value="lambda repressor-like DNA-binding domains"/>
    <property type="match status" value="1"/>
</dbReference>
<evidence type="ECO:0000313" key="4">
    <source>
        <dbReference type="Proteomes" id="UP000002357"/>
    </source>
</evidence>
<dbReference type="GO" id="GO:0003677">
    <property type="term" value="F:DNA binding"/>
    <property type="evidence" value="ECO:0007669"/>
    <property type="project" value="UniProtKB-KW"/>
</dbReference>